<name>A0A9X2C1P7_9BURK</name>
<feature type="signal peptide" evidence="1">
    <location>
        <begin position="1"/>
        <end position="20"/>
    </location>
</feature>
<comment type="caution">
    <text evidence="4">The sequence shown here is derived from an EMBL/GenBank/DDBJ whole genome shotgun (WGS) entry which is preliminary data.</text>
</comment>
<feature type="domain" description="Peptidase M61 N-terminal" evidence="3">
    <location>
        <begin position="36"/>
        <end position="206"/>
    </location>
</feature>
<dbReference type="Proteomes" id="UP001139353">
    <property type="component" value="Unassembled WGS sequence"/>
</dbReference>
<dbReference type="InterPro" id="IPR027268">
    <property type="entry name" value="Peptidase_M4/M1_CTD_sf"/>
</dbReference>
<evidence type="ECO:0000313" key="4">
    <source>
        <dbReference type="EMBL" id="MCK9687796.1"/>
    </source>
</evidence>
<evidence type="ECO:0000259" key="3">
    <source>
        <dbReference type="Pfam" id="PF17899"/>
    </source>
</evidence>
<dbReference type="Pfam" id="PF17899">
    <property type="entry name" value="Peptidase_M61_N"/>
    <property type="match status" value="1"/>
</dbReference>
<dbReference type="RefSeq" id="WP_275683843.1">
    <property type="nucleotide sequence ID" value="NZ_JAJLJH010000006.1"/>
</dbReference>
<dbReference type="Gene3D" id="2.60.40.3650">
    <property type="match status" value="1"/>
</dbReference>
<keyword evidence="1" id="KW-0732">Signal</keyword>
<evidence type="ECO:0000313" key="5">
    <source>
        <dbReference type="Proteomes" id="UP001139353"/>
    </source>
</evidence>
<feature type="domain" description="Peptidase M61 catalytic" evidence="2">
    <location>
        <begin position="304"/>
        <end position="420"/>
    </location>
</feature>
<dbReference type="PIRSF" id="PIRSF016493">
    <property type="entry name" value="Glycyl_aminpptds"/>
    <property type="match status" value="1"/>
</dbReference>
<gene>
    <name evidence="4" type="ORF">LPC04_19000</name>
</gene>
<keyword evidence="5" id="KW-1185">Reference proteome</keyword>
<sequence>MQLHPPFLALALAAPLAAVAAPVPQDTPYPGAIGLAVDATDLDHKILRIRETIPVQPGRLTLLYPQWIPGNHAPTNELKRLAGLRMAAGGKWLDWTRDPDDFYALNVDVPAGVARLDLEFQQLLPMAPTGSDPFLGRNLLDVQWQGAVLYPAGHYATRIAVDPSLKLPAGWQFGTALRAASASGDEVHFERVSLETLVDSPVFAGKYFKRVDLDPGAARPVFFDMVADDATALESEDDQIEAHRNLVRQADRLFGARHFAHYDLLLSLGQVDYDLGLEHHQSSENSVKDNYFKEWDKTSFQRYVIPHEFVHSWNGKFRRPADLWAPDFNTASHNSLLWVYEGQTQYWGDVLSVRSGMFPIADMRERLARRVAWSQVADAGRTWRSLQSTTDDEIITGRRLPIDWGTWQRFEEYYDEGALVWLDVDTRIRELSNGRRSLDDFAHDFFGVEDGRVAPLTYTFDDVVAALQKVQPFDWAAFLRGKLDTIGPDAPLDGLARAGWRLGWTDKQSDYAKAIDSVREGADFRYSLGLHMGKAGEIKDVQWNGVGFKAGLRPGLTLVAVNLKAYKPDVLRDAVTAAVKDKAPIELLLKDGDDYRVARLDWHGGLRYPILERIEGRPDLLTAILSPR</sequence>
<feature type="chain" id="PRO_5040785901" evidence="1">
    <location>
        <begin position="21"/>
        <end position="628"/>
    </location>
</feature>
<dbReference type="InterPro" id="IPR007963">
    <property type="entry name" value="Peptidase_M61_catalytic"/>
</dbReference>
<organism evidence="4 5">
    <name type="scientific">Scleromatobacter humisilvae</name>
    <dbReference type="NCBI Taxonomy" id="2897159"/>
    <lineage>
        <taxon>Bacteria</taxon>
        <taxon>Pseudomonadati</taxon>
        <taxon>Pseudomonadota</taxon>
        <taxon>Betaproteobacteria</taxon>
        <taxon>Burkholderiales</taxon>
        <taxon>Sphaerotilaceae</taxon>
        <taxon>Scleromatobacter</taxon>
    </lineage>
</organism>
<evidence type="ECO:0000259" key="2">
    <source>
        <dbReference type="Pfam" id="PF05299"/>
    </source>
</evidence>
<evidence type="ECO:0000256" key="1">
    <source>
        <dbReference type="SAM" id="SignalP"/>
    </source>
</evidence>
<dbReference type="Pfam" id="PF05299">
    <property type="entry name" value="Peptidase_M61"/>
    <property type="match status" value="1"/>
</dbReference>
<dbReference type="Gene3D" id="1.10.390.10">
    <property type="entry name" value="Neutral Protease Domain 2"/>
    <property type="match status" value="1"/>
</dbReference>
<reference evidence="4" key="1">
    <citation type="submission" date="2021-11" db="EMBL/GenBank/DDBJ databases">
        <title>BS-T2-15 a new species belonging to the Comamonadaceae family isolated from the soil of a French oak forest.</title>
        <authorList>
            <person name="Mieszkin S."/>
            <person name="Alain K."/>
        </authorList>
    </citation>
    <scope>NUCLEOTIDE SEQUENCE</scope>
    <source>
        <strain evidence="4">BS-T2-15</strain>
    </source>
</reference>
<dbReference type="EMBL" id="JAJLJH010000006">
    <property type="protein sequence ID" value="MCK9687796.1"/>
    <property type="molecule type" value="Genomic_DNA"/>
</dbReference>
<dbReference type="AlphaFoldDB" id="A0A9X2C1P7"/>
<dbReference type="InterPro" id="IPR024191">
    <property type="entry name" value="Peptidase_M61"/>
</dbReference>
<proteinExistence type="predicted"/>
<protein>
    <submittedName>
        <fullName evidence="4">Peptidase M61</fullName>
    </submittedName>
</protein>
<dbReference type="InterPro" id="IPR040756">
    <property type="entry name" value="Peptidase_M61_N"/>
</dbReference>
<accession>A0A9X2C1P7</accession>